<feature type="region of interest" description="Disordered" evidence="1">
    <location>
        <begin position="22"/>
        <end position="163"/>
    </location>
</feature>
<feature type="compositionally biased region" description="Polar residues" evidence="1">
    <location>
        <begin position="135"/>
        <end position="157"/>
    </location>
</feature>
<evidence type="ECO:0000256" key="1">
    <source>
        <dbReference type="SAM" id="MobiDB-lite"/>
    </source>
</evidence>
<feature type="compositionally biased region" description="Basic and acidic residues" evidence="1">
    <location>
        <begin position="77"/>
        <end position="86"/>
    </location>
</feature>
<dbReference type="EMBL" id="MIKG01000006">
    <property type="protein sequence ID" value="RAO68001.1"/>
    <property type="molecule type" value="Genomic_DNA"/>
</dbReference>
<dbReference type="InterPro" id="IPR029071">
    <property type="entry name" value="Ubiquitin-like_domsf"/>
</dbReference>
<evidence type="ECO:0000313" key="3">
    <source>
        <dbReference type="EMBL" id="RAO68001.1"/>
    </source>
</evidence>
<dbReference type="RefSeq" id="XP_040732517.1">
    <property type="nucleotide sequence ID" value="XM_040876334.1"/>
</dbReference>
<dbReference type="Proteomes" id="UP000249363">
    <property type="component" value="Unassembled WGS sequence"/>
</dbReference>
<comment type="caution">
    <text evidence="3">The sequence shown here is derived from an EMBL/GenBank/DDBJ whole genome shotgun (WGS) entry which is preliminary data.</text>
</comment>
<keyword evidence="4" id="KW-1185">Reference proteome</keyword>
<dbReference type="InterPro" id="IPR040015">
    <property type="entry name" value="UBL3-like"/>
</dbReference>
<feature type="compositionally biased region" description="Low complexity" evidence="1">
    <location>
        <begin position="88"/>
        <end position="124"/>
    </location>
</feature>
<dbReference type="GeneID" id="63793229"/>
<gene>
    <name evidence="3" type="ORF">BHQ10_004013</name>
</gene>
<accession>A0A364KWY1</accession>
<feature type="region of interest" description="Disordered" evidence="1">
    <location>
        <begin position="267"/>
        <end position="292"/>
    </location>
</feature>
<dbReference type="STRING" id="1196081.A0A364KWY1"/>
<protein>
    <recommendedName>
        <fullName evidence="2">UBL3-like ubiquitin domain-containing protein</fullName>
    </recommendedName>
</protein>
<feature type="domain" description="UBL3-like ubiquitin" evidence="2">
    <location>
        <begin position="202"/>
        <end position="274"/>
    </location>
</feature>
<dbReference type="PANTHER" id="PTHR13169">
    <property type="entry name" value="UBIQUITIN-LIKE PROTEIN 3 HCG-1 PROTEIN"/>
    <property type="match status" value="1"/>
</dbReference>
<proteinExistence type="predicted"/>
<sequence length="298" mass="32133">MASHEGNVAALEVDSNNHDNVESLTNIAAAPTTTTTTAVLETTTETIPAPSSSTEAVAETSTTPPKDAPVEPTTDSETSKEKKDTEEPLTSQNATATAAPPAESTTEDIPAATIIAIPSTTTQPIPGPKTEESPEQVTANTTEEGSSSDQTQTQSAKETAEETGPELVITLLLTTGARHPFKIDKKYLNRRSVKVENDDPFNMSVYTLKELIWREWRSEWEPQPSSPSSIRLISFGKLLDDKAPLSESSLTHDAPNVIHMTVKPQEVVDEEDAKGGKSYSTRDRETTDRSPGCRCVIL</sequence>
<feature type="compositionally biased region" description="Low complexity" evidence="1">
    <location>
        <begin position="24"/>
        <end position="76"/>
    </location>
</feature>
<dbReference type="AlphaFoldDB" id="A0A364KWY1"/>
<dbReference type="PANTHER" id="PTHR13169:SF0">
    <property type="entry name" value="UBIQUITIN-LIKE PROTEIN 3"/>
    <property type="match status" value="1"/>
</dbReference>
<name>A0A364KWY1_TALAM</name>
<dbReference type="SUPFAM" id="SSF54236">
    <property type="entry name" value="Ubiquitin-like"/>
    <property type="match status" value="1"/>
</dbReference>
<dbReference type="Pfam" id="PF13881">
    <property type="entry name" value="Rad60-SLD_2"/>
    <property type="match status" value="1"/>
</dbReference>
<dbReference type="InterPro" id="IPR039540">
    <property type="entry name" value="UBL3-like_ubiquitin_dom"/>
</dbReference>
<evidence type="ECO:0000259" key="2">
    <source>
        <dbReference type="Pfam" id="PF13881"/>
    </source>
</evidence>
<evidence type="ECO:0000313" key="4">
    <source>
        <dbReference type="Proteomes" id="UP000249363"/>
    </source>
</evidence>
<reference evidence="3 4" key="1">
    <citation type="journal article" date="2017" name="Biotechnol. Biofuels">
        <title>Differential beta-glucosidase expression as a function of carbon source availability in Talaromyces amestolkiae: a genomic and proteomic approach.</title>
        <authorList>
            <person name="de Eugenio L.I."/>
            <person name="Mendez-Liter J.A."/>
            <person name="Nieto-Dominguez M."/>
            <person name="Alonso L."/>
            <person name="Gil-Munoz J."/>
            <person name="Barriuso J."/>
            <person name="Prieto A."/>
            <person name="Martinez M.J."/>
        </authorList>
    </citation>
    <scope>NUCLEOTIDE SEQUENCE [LARGE SCALE GENOMIC DNA]</scope>
    <source>
        <strain evidence="3 4">CIB</strain>
    </source>
</reference>
<organism evidence="3 4">
    <name type="scientific">Talaromyces amestolkiae</name>
    <dbReference type="NCBI Taxonomy" id="1196081"/>
    <lineage>
        <taxon>Eukaryota</taxon>
        <taxon>Fungi</taxon>
        <taxon>Dikarya</taxon>
        <taxon>Ascomycota</taxon>
        <taxon>Pezizomycotina</taxon>
        <taxon>Eurotiomycetes</taxon>
        <taxon>Eurotiomycetidae</taxon>
        <taxon>Eurotiales</taxon>
        <taxon>Trichocomaceae</taxon>
        <taxon>Talaromyces</taxon>
        <taxon>Talaromyces sect. Talaromyces</taxon>
    </lineage>
</organism>
<dbReference type="OrthoDB" id="1043111at2759"/>
<dbReference type="Gene3D" id="3.10.20.90">
    <property type="entry name" value="Phosphatidylinositol 3-kinase Catalytic Subunit, Chain A, domain 1"/>
    <property type="match status" value="1"/>
</dbReference>